<sequence length="233" mass="27295">MPRNWNKGKTKDTNLSVKKISDTMRLRKIDNFKVWREKMKALGKVKSDYLPLKKNGDLAELIGVILGDGHICKYPRCEELRLISNSNNSGFIERYADIIEKVFKKKPYIISSNQTNSTKIGVYEKLISKRIGIAVGARKDLIITVPEWILKKREYMIRYLRGLYEAEGSFCVHEQTYTHKFLFANRNISMLNNVFELMKRLGFSPHKSKDQIQISKKDEVYRAMEVLSFRDYK</sequence>
<gene>
    <name evidence="2" type="ORF">A3B07_02660</name>
</gene>
<dbReference type="InterPro" id="IPR004042">
    <property type="entry name" value="Intein_endonuc_central"/>
</dbReference>
<reference evidence="2 3" key="1">
    <citation type="journal article" date="2016" name="Nat. Commun.">
        <title>Thousands of microbial genomes shed light on interconnected biogeochemical processes in an aquifer system.</title>
        <authorList>
            <person name="Anantharaman K."/>
            <person name="Brown C.T."/>
            <person name="Hug L.A."/>
            <person name="Sharon I."/>
            <person name="Castelle C.J."/>
            <person name="Probst A.J."/>
            <person name="Thomas B.C."/>
            <person name="Singh A."/>
            <person name="Wilkins M.J."/>
            <person name="Karaoz U."/>
            <person name="Brodie E.L."/>
            <person name="Williams K.H."/>
            <person name="Hubbard S.S."/>
            <person name="Banfield J.F."/>
        </authorList>
    </citation>
    <scope>NUCLEOTIDE SEQUENCE [LARGE SCALE GENOMIC DNA]</scope>
</reference>
<accession>A0A1G2SBU0</accession>
<dbReference type="GO" id="GO:0016539">
    <property type="term" value="P:intein-mediated protein splicing"/>
    <property type="evidence" value="ECO:0007669"/>
    <property type="project" value="InterPro"/>
</dbReference>
<comment type="caution">
    <text evidence="2">The sequence shown here is derived from an EMBL/GenBank/DDBJ whole genome shotgun (WGS) entry which is preliminary data.</text>
</comment>
<dbReference type="SUPFAM" id="SSF55608">
    <property type="entry name" value="Homing endonucleases"/>
    <property type="match status" value="1"/>
</dbReference>
<organism evidence="2 3">
    <name type="scientific">Candidatus Yonathbacteria bacterium RIFCSPLOWO2_01_FULL_43_27</name>
    <dbReference type="NCBI Taxonomy" id="1802726"/>
    <lineage>
        <taxon>Bacteria</taxon>
        <taxon>Candidatus Yonathiibacteriota</taxon>
    </lineage>
</organism>
<dbReference type="EMBL" id="MHUV01000006">
    <property type="protein sequence ID" value="OHA82500.1"/>
    <property type="molecule type" value="Genomic_DNA"/>
</dbReference>
<protein>
    <recommendedName>
        <fullName evidence="1">DOD-type homing endonuclease domain-containing protein</fullName>
    </recommendedName>
</protein>
<dbReference type="PRINTS" id="PR00379">
    <property type="entry name" value="INTEIN"/>
</dbReference>
<evidence type="ECO:0000259" key="1">
    <source>
        <dbReference type="PROSITE" id="PS50819"/>
    </source>
</evidence>
<dbReference type="PROSITE" id="PS50819">
    <property type="entry name" value="INTEIN_ENDONUCLEASE"/>
    <property type="match status" value="1"/>
</dbReference>
<dbReference type="STRING" id="1802726.A3B07_02660"/>
<proteinExistence type="predicted"/>
<dbReference type="Proteomes" id="UP000178817">
    <property type="component" value="Unassembled WGS sequence"/>
</dbReference>
<dbReference type="GO" id="GO:0004519">
    <property type="term" value="F:endonuclease activity"/>
    <property type="evidence" value="ECO:0007669"/>
    <property type="project" value="InterPro"/>
</dbReference>
<dbReference type="Gene3D" id="3.10.28.10">
    <property type="entry name" value="Homing endonucleases"/>
    <property type="match status" value="1"/>
</dbReference>
<dbReference type="InterPro" id="IPR027434">
    <property type="entry name" value="Homing_endonucl"/>
</dbReference>
<feature type="domain" description="DOD-type homing endonuclease" evidence="1">
    <location>
        <begin position="61"/>
        <end position="203"/>
    </location>
</feature>
<evidence type="ECO:0000313" key="2">
    <source>
        <dbReference type="EMBL" id="OHA82500.1"/>
    </source>
</evidence>
<evidence type="ECO:0000313" key="3">
    <source>
        <dbReference type="Proteomes" id="UP000178817"/>
    </source>
</evidence>
<dbReference type="AlphaFoldDB" id="A0A1G2SBU0"/>
<dbReference type="InterPro" id="IPR006142">
    <property type="entry name" value="INTEIN"/>
</dbReference>
<name>A0A1G2SBU0_9BACT</name>